<protein>
    <submittedName>
        <fullName evidence="2">Uncharacterized protein</fullName>
    </submittedName>
</protein>
<dbReference type="EMBL" id="OZ035839">
    <property type="protein sequence ID" value="CAL1586902.1"/>
    <property type="molecule type" value="Genomic_DNA"/>
</dbReference>
<dbReference type="AlphaFoldDB" id="A0AAV2KH86"/>
<feature type="region of interest" description="Disordered" evidence="1">
    <location>
        <begin position="1"/>
        <end position="42"/>
    </location>
</feature>
<evidence type="ECO:0000256" key="1">
    <source>
        <dbReference type="SAM" id="MobiDB-lite"/>
    </source>
</evidence>
<sequence>MQSLPHARASPSVSGSTPSSLNDLFVPPSPVPDRSRKSAGLASQDAGSVRLFLAARGVVPDLVTLQRIAHKRGGVRGVVETMNMGSAETVFNRSAAVVGRVTVWHMLDVRE</sequence>
<gene>
    <name evidence="2" type="ORF">KC01_LOCUS16883</name>
</gene>
<evidence type="ECO:0000313" key="3">
    <source>
        <dbReference type="Proteomes" id="UP001497482"/>
    </source>
</evidence>
<keyword evidence="3" id="KW-1185">Reference proteome</keyword>
<evidence type="ECO:0000313" key="2">
    <source>
        <dbReference type="EMBL" id="CAL1586902.1"/>
    </source>
</evidence>
<accession>A0AAV2KH86</accession>
<organism evidence="2 3">
    <name type="scientific">Knipowitschia caucasica</name>
    <name type="common">Caucasian dwarf goby</name>
    <name type="synonym">Pomatoschistus caucasicus</name>
    <dbReference type="NCBI Taxonomy" id="637954"/>
    <lineage>
        <taxon>Eukaryota</taxon>
        <taxon>Metazoa</taxon>
        <taxon>Chordata</taxon>
        <taxon>Craniata</taxon>
        <taxon>Vertebrata</taxon>
        <taxon>Euteleostomi</taxon>
        <taxon>Actinopterygii</taxon>
        <taxon>Neopterygii</taxon>
        <taxon>Teleostei</taxon>
        <taxon>Neoteleostei</taxon>
        <taxon>Acanthomorphata</taxon>
        <taxon>Gobiaria</taxon>
        <taxon>Gobiiformes</taxon>
        <taxon>Gobioidei</taxon>
        <taxon>Gobiidae</taxon>
        <taxon>Gobiinae</taxon>
        <taxon>Knipowitschia</taxon>
    </lineage>
</organism>
<dbReference type="Proteomes" id="UP001497482">
    <property type="component" value="Chromosome 17"/>
</dbReference>
<feature type="compositionally biased region" description="Low complexity" evidence="1">
    <location>
        <begin position="10"/>
        <end position="20"/>
    </location>
</feature>
<proteinExistence type="predicted"/>
<name>A0AAV2KH86_KNICA</name>
<reference evidence="2 3" key="1">
    <citation type="submission" date="2024-04" db="EMBL/GenBank/DDBJ databases">
        <authorList>
            <person name="Waldvogel A.-M."/>
            <person name="Schoenle A."/>
        </authorList>
    </citation>
    <scope>NUCLEOTIDE SEQUENCE [LARGE SCALE GENOMIC DNA]</scope>
</reference>